<proteinExistence type="predicted"/>
<dbReference type="Proteomes" id="UP000230423">
    <property type="component" value="Unassembled WGS sequence"/>
</dbReference>
<dbReference type="AlphaFoldDB" id="A0A2G9UYV1"/>
<name>A0A2G9UYV1_TELCI</name>
<gene>
    <name evidence="2" type="ORF">TELCIR_02559</name>
</gene>
<keyword evidence="3" id="KW-1185">Reference proteome</keyword>
<dbReference type="InterPro" id="IPR029526">
    <property type="entry name" value="PGBD"/>
</dbReference>
<reference evidence="2 3" key="1">
    <citation type="submission" date="2015-09" db="EMBL/GenBank/DDBJ databases">
        <title>Draft genome of the parasitic nematode Teladorsagia circumcincta isolate WARC Sus (inbred).</title>
        <authorList>
            <person name="Mitreva M."/>
        </authorList>
    </citation>
    <scope>NUCLEOTIDE SEQUENCE [LARGE SCALE GENOMIC DNA]</scope>
    <source>
        <strain evidence="2 3">S</strain>
    </source>
</reference>
<dbReference type="EMBL" id="KZ345145">
    <property type="protein sequence ID" value="PIO75405.1"/>
    <property type="molecule type" value="Genomic_DNA"/>
</dbReference>
<dbReference type="OrthoDB" id="5810550at2759"/>
<sequence>MEFHGPARTKRCGIYVLNTHDFFQMFIDGDLLKLVEAETKRYGVLKAFNFAETNKEELKNFIAIRIQMGLIRMLSLRDYWSARAALGCHSIAGKTMPRKRPQAMRLIDLRFC</sequence>
<protein>
    <recommendedName>
        <fullName evidence="1">PiggyBac transposable element-derived protein domain-containing protein</fullName>
    </recommendedName>
</protein>
<dbReference type="Pfam" id="PF13843">
    <property type="entry name" value="DDE_Tnp_1_7"/>
    <property type="match status" value="1"/>
</dbReference>
<accession>A0A2G9UYV1</accession>
<evidence type="ECO:0000313" key="3">
    <source>
        <dbReference type="Proteomes" id="UP000230423"/>
    </source>
</evidence>
<feature type="domain" description="PiggyBac transposable element-derived protein" evidence="1">
    <location>
        <begin position="21"/>
        <end position="100"/>
    </location>
</feature>
<organism evidence="2 3">
    <name type="scientific">Teladorsagia circumcincta</name>
    <name type="common">Brown stomach worm</name>
    <name type="synonym">Ostertagia circumcincta</name>
    <dbReference type="NCBI Taxonomy" id="45464"/>
    <lineage>
        <taxon>Eukaryota</taxon>
        <taxon>Metazoa</taxon>
        <taxon>Ecdysozoa</taxon>
        <taxon>Nematoda</taxon>
        <taxon>Chromadorea</taxon>
        <taxon>Rhabditida</taxon>
        <taxon>Rhabditina</taxon>
        <taxon>Rhabditomorpha</taxon>
        <taxon>Strongyloidea</taxon>
        <taxon>Trichostrongylidae</taxon>
        <taxon>Teladorsagia</taxon>
    </lineage>
</organism>
<evidence type="ECO:0000313" key="2">
    <source>
        <dbReference type="EMBL" id="PIO75405.1"/>
    </source>
</evidence>
<evidence type="ECO:0000259" key="1">
    <source>
        <dbReference type="Pfam" id="PF13843"/>
    </source>
</evidence>